<dbReference type="Proteomes" id="UP000184452">
    <property type="component" value="Unassembled WGS sequence"/>
</dbReference>
<keyword evidence="1" id="KW-1133">Transmembrane helix</keyword>
<keyword evidence="1" id="KW-0472">Membrane</keyword>
<sequence>MSGMKGLFIILGVMVGFIVALSIVATVIAS</sequence>
<feature type="transmembrane region" description="Helical" evidence="1">
    <location>
        <begin position="7"/>
        <end position="29"/>
    </location>
</feature>
<gene>
    <name evidence="2" type="ORF">SAMN05421803_118106</name>
</gene>
<proteinExistence type="predicted"/>
<evidence type="ECO:0000313" key="2">
    <source>
        <dbReference type="EMBL" id="SHK37354.1"/>
    </source>
</evidence>
<dbReference type="EMBL" id="FQZK01000018">
    <property type="protein sequence ID" value="SHK37354.1"/>
    <property type="molecule type" value="Genomic_DNA"/>
</dbReference>
<evidence type="ECO:0000313" key="3">
    <source>
        <dbReference type="Proteomes" id="UP000184452"/>
    </source>
</evidence>
<reference evidence="2 3" key="1">
    <citation type="submission" date="2016-11" db="EMBL/GenBank/DDBJ databases">
        <authorList>
            <person name="Jaros S."/>
            <person name="Januszkiewicz K."/>
            <person name="Wedrychowicz H."/>
        </authorList>
    </citation>
    <scope>NUCLEOTIDE SEQUENCE [LARGE SCALE GENOMIC DNA]</scope>
    <source>
        <strain evidence="2 3">CGMCC 4.5723</strain>
    </source>
</reference>
<dbReference type="STRING" id="758803.SAMN05421803_118106"/>
<protein>
    <submittedName>
        <fullName evidence="2">Uncharacterized protein</fullName>
    </submittedName>
</protein>
<dbReference type="AlphaFoldDB" id="A0A1M6RXY6"/>
<evidence type="ECO:0000256" key="1">
    <source>
        <dbReference type="SAM" id="Phobius"/>
    </source>
</evidence>
<keyword evidence="3" id="KW-1185">Reference proteome</keyword>
<keyword evidence="1" id="KW-0812">Transmembrane</keyword>
<accession>A0A1M6RXY6</accession>
<name>A0A1M6RXY6_9ACTN</name>
<organism evidence="2 3">
    <name type="scientific">Nocardiopsis flavescens</name>
    <dbReference type="NCBI Taxonomy" id="758803"/>
    <lineage>
        <taxon>Bacteria</taxon>
        <taxon>Bacillati</taxon>
        <taxon>Actinomycetota</taxon>
        <taxon>Actinomycetes</taxon>
        <taxon>Streptosporangiales</taxon>
        <taxon>Nocardiopsidaceae</taxon>
        <taxon>Nocardiopsis</taxon>
    </lineage>
</organism>